<dbReference type="Proteomes" id="UP000235672">
    <property type="component" value="Unassembled WGS sequence"/>
</dbReference>
<dbReference type="EMBL" id="KZ613471">
    <property type="protein sequence ID" value="PMD24808.1"/>
    <property type="molecule type" value="Genomic_DNA"/>
</dbReference>
<dbReference type="AlphaFoldDB" id="A0A2J6QF04"/>
<keyword evidence="2" id="KW-1185">Reference proteome</keyword>
<accession>A0A2J6QF04</accession>
<proteinExistence type="predicted"/>
<name>A0A2J6QF04_9HELO</name>
<organism evidence="1 2">
    <name type="scientific">Hyaloscypha hepaticicola</name>
    <dbReference type="NCBI Taxonomy" id="2082293"/>
    <lineage>
        <taxon>Eukaryota</taxon>
        <taxon>Fungi</taxon>
        <taxon>Dikarya</taxon>
        <taxon>Ascomycota</taxon>
        <taxon>Pezizomycotina</taxon>
        <taxon>Leotiomycetes</taxon>
        <taxon>Helotiales</taxon>
        <taxon>Hyaloscyphaceae</taxon>
        <taxon>Hyaloscypha</taxon>
    </lineage>
</organism>
<protein>
    <submittedName>
        <fullName evidence="1">Uncharacterized protein</fullName>
    </submittedName>
</protein>
<evidence type="ECO:0000313" key="2">
    <source>
        <dbReference type="Proteomes" id="UP000235672"/>
    </source>
</evidence>
<reference evidence="1 2" key="1">
    <citation type="submission" date="2016-05" db="EMBL/GenBank/DDBJ databases">
        <title>A degradative enzymes factory behind the ericoid mycorrhizal symbiosis.</title>
        <authorList>
            <consortium name="DOE Joint Genome Institute"/>
            <person name="Martino E."/>
            <person name="Morin E."/>
            <person name="Grelet G."/>
            <person name="Kuo A."/>
            <person name="Kohler A."/>
            <person name="Daghino S."/>
            <person name="Barry K."/>
            <person name="Choi C."/>
            <person name="Cichocki N."/>
            <person name="Clum A."/>
            <person name="Copeland A."/>
            <person name="Hainaut M."/>
            <person name="Haridas S."/>
            <person name="Labutti K."/>
            <person name="Lindquist E."/>
            <person name="Lipzen A."/>
            <person name="Khouja H.-R."/>
            <person name="Murat C."/>
            <person name="Ohm R."/>
            <person name="Olson A."/>
            <person name="Spatafora J."/>
            <person name="Veneault-Fourrey C."/>
            <person name="Henrissat B."/>
            <person name="Grigoriev I."/>
            <person name="Martin F."/>
            <person name="Perotto S."/>
        </authorList>
    </citation>
    <scope>NUCLEOTIDE SEQUENCE [LARGE SCALE GENOMIC DNA]</scope>
    <source>
        <strain evidence="1 2">UAMH 7357</strain>
    </source>
</reference>
<evidence type="ECO:0000313" key="1">
    <source>
        <dbReference type="EMBL" id="PMD24808.1"/>
    </source>
</evidence>
<sequence length="196" mass="22259">MALMDGKVLSIFVNSTIRPFLCTSFIPFVSRWRELDLGHSTSAERCWTPCRIIGLLEGYMEKLVGELQSNPMRVQQFERGSPSMVDVELRNIQSTTFPTAHCASMLRRLCFCPTNMRTRKGCIYQKVYIASRHHLRPAKNIGFLAKPPADHTLFLCQREAENKLLSDDTFNALFSSPIVKVEPAAAPVNLIRRVDI</sequence>
<gene>
    <name evidence="1" type="ORF">NA56DRAFT_699605</name>
</gene>